<dbReference type="Proteomes" id="UP000325255">
    <property type="component" value="Unassembled WGS sequence"/>
</dbReference>
<sequence>MFSATMLNAEAGSHAVVSDPRELAASQHAVDGCWLRFPYLAARFGERGLRFSHSDSAWLATLIRLDQARVHEQVAWLRDVLATRGIPSVILQAHLDILADELDAAVPTERDLHARLRQAAAALQEARQRRIPPAREAAMEEQFAREADPAWRARLPDTPSLLVAAMADECDGRIGAVASLEGWLTDPARFPPGWTAAVAAALTQARAAMVQPGPA</sequence>
<proteinExistence type="predicted"/>
<evidence type="ECO:0000313" key="1">
    <source>
        <dbReference type="EMBL" id="KAA5613913.1"/>
    </source>
</evidence>
<keyword evidence="2" id="KW-1185">Reference proteome</keyword>
<reference evidence="1 2" key="1">
    <citation type="submission" date="2019-09" db="EMBL/GenBank/DDBJ databases">
        <title>Genome sequence of Rhodovastum atsumiense, a diverse member of the Acetobacteraceae family of non-sulfur purple photosynthetic bacteria.</title>
        <authorList>
            <person name="Meyer T."/>
            <person name="Kyndt J."/>
        </authorList>
    </citation>
    <scope>NUCLEOTIDE SEQUENCE [LARGE SCALE GENOMIC DNA]</scope>
    <source>
        <strain evidence="1 2">DSM 21279</strain>
    </source>
</reference>
<protein>
    <submittedName>
        <fullName evidence="1">Uncharacterized protein</fullName>
    </submittedName>
</protein>
<dbReference type="AlphaFoldDB" id="A0A5M6J028"/>
<evidence type="ECO:0000313" key="2">
    <source>
        <dbReference type="Proteomes" id="UP000325255"/>
    </source>
</evidence>
<comment type="caution">
    <text evidence="1">The sequence shown here is derived from an EMBL/GenBank/DDBJ whole genome shotgun (WGS) entry which is preliminary data.</text>
</comment>
<organism evidence="1 2">
    <name type="scientific">Rhodovastum atsumiense</name>
    <dbReference type="NCBI Taxonomy" id="504468"/>
    <lineage>
        <taxon>Bacteria</taxon>
        <taxon>Pseudomonadati</taxon>
        <taxon>Pseudomonadota</taxon>
        <taxon>Alphaproteobacteria</taxon>
        <taxon>Acetobacterales</taxon>
        <taxon>Acetobacteraceae</taxon>
        <taxon>Rhodovastum</taxon>
    </lineage>
</organism>
<accession>A0A5M6J028</accession>
<dbReference type="EMBL" id="VWPK01000004">
    <property type="protein sequence ID" value="KAA5613913.1"/>
    <property type="molecule type" value="Genomic_DNA"/>
</dbReference>
<name>A0A5M6J028_9PROT</name>
<gene>
    <name evidence="1" type="ORF">F1189_03820</name>
</gene>
<dbReference type="RefSeq" id="WP_150039298.1">
    <property type="nucleotide sequence ID" value="NZ_OW485601.1"/>
</dbReference>
<dbReference type="OrthoDB" id="7350441at2"/>